<dbReference type="PROSITE" id="PS51257">
    <property type="entry name" value="PROKAR_LIPOPROTEIN"/>
    <property type="match status" value="1"/>
</dbReference>
<keyword evidence="4" id="KW-1185">Reference proteome</keyword>
<accession>A0A0F5FUC9</accession>
<proteinExistence type="predicted"/>
<dbReference type="PATRIC" id="fig|443610.3.peg.3996"/>
<feature type="compositionally biased region" description="Low complexity" evidence="1">
    <location>
        <begin position="71"/>
        <end position="97"/>
    </location>
</feature>
<evidence type="ECO:0000256" key="1">
    <source>
        <dbReference type="SAM" id="MobiDB-lite"/>
    </source>
</evidence>
<protein>
    <recommendedName>
        <fullName evidence="5">Lipoprotein</fullName>
    </recommendedName>
</protein>
<evidence type="ECO:0000313" key="4">
    <source>
        <dbReference type="Proteomes" id="UP000033632"/>
    </source>
</evidence>
<dbReference type="AlphaFoldDB" id="A0A0F5FUC9"/>
<dbReference type="Proteomes" id="UP000033632">
    <property type="component" value="Unassembled WGS sequence"/>
</dbReference>
<dbReference type="EMBL" id="JZEX01000077">
    <property type="protein sequence ID" value="KKB12476.1"/>
    <property type="molecule type" value="Genomic_DNA"/>
</dbReference>
<dbReference type="RefSeq" id="WP_046107926.1">
    <property type="nucleotide sequence ID" value="NZ_JZEX01000077.1"/>
</dbReference>
<sequence>MTVGIKAAIRSVLGLVLASALAACTTVEGTNALTDFGTFEREVMTSTAQGFGLVPQGEAKEDPNVRAPLALPRNLSSLPPPSQNAAAQLPANNDNPQIDTAGLSQADLQRLRNARVVDLNTYSGRPLTEAEARALTARMSAAGMNVSSSNQRPLYLPPERYFTVVGGRDMVCQAPNGELVPLNDARCPEQIRRALRSAGPHVPGPGGFSASDQMGQN</sequence>
<keyword evidence="2" id="KW-0732">Signal</keyword>
<name>A0A0F5FUC9_9HYPH</name>
<feature type="region of interest" description="Disordered" evidence="1">
    <location>
        <begin position="197"/>
        <end position="217"/>
    </location>
</feature>
<comment type="caution">
    <text evidence="3">The sequence shown here is derived from an EMBL/GenBank/DDBJ whole genome shotgun (WGS) entry which is preliminary data.</text>
</comment>
<evidence type="ECO:0008006" key="5">
    <source>
        <dbReference type="Google" id="ProtNLM"/>
    </source>
</evidence>
<gene>
    <name evidence="3" type="ORF">VE25_07160</name>
</gene>
<feature type="chain" id="PRO_5002486739" description="Lipoprotein" evidence="2">
    <location>
        <begin position="23"/>
        <end position="217"/>
    </location>
</feature>
<feature type="region of interest" description="Disordered" evidence="1">
    <location>
        <begin position="71"/>
        <end position="99"/>
    </location>
</feature>
<dbReference type="OrthoDB" id="7948119at2"/>
<evidence type="ECO:0000256" key="2">
    <source>
        <dbReference type="SAM" id="SignalP"/>
    </source>
</evidence>
<evidence type="ECO:0000313" key="3">
    <source>
        <dbReference type="EMBL" id="KKB12476.1"/>
    </source>
</evidence>
<organism evidence="3 4">
    <name type="scientific">Devosia geojensis</name>
    <dbReference type="NCBI Taxonomy" id="443610"/>
    <lineage>
        <taxon>Bacteria</taxon>
        <taxon>Pseudomonadati</taxon>
        <taxon>Pseudomonadota</taxon>
        <taxon>Alphaproteobacteria</taxon>
        <taxon>Hyphomicrobiales</taxon>
        <taxon>Devosiaceae</taxon>
        <taxon>Devosia</taxon>
    </lineage>
</organism>
<reference evidence="3 4" key="1">
    <citation type="submission" date="2015-03" db="EMBL/GenBank/DDBJ databases">
        <authorList>
            <person name="Hassan Y.I."/>
            <person name="Lepp D."/>
            <person name="Li X.-Z."/>
            <person name="Zhou T."/>
        </authorList>
    </citation>
    <scope>NUCLEOTIDE SEQUENCE [LARGE SCALE GENOMIC DNA]</scope>
    <source>
        <strain evidence="3 4">BD-c194</strain>
    </source>
</reference>
<feature type="signal peptide" evidence="2">
    <location>
        <begin position="1"/>
        <end position="22"/>
    </location>
</feature>